<dbReference type="Proteomes" id="UP000299084">
    <property type="component" value="Unassembled WGS sequence"/>
</dbReference>
<comment type="caution">
    <text evidence="5">The sequence shown here is derived from an EMBL/GenBank/DDBJ whole genome shotgun (WGS) entry which is preliminary data.</text>
</comment>
<dbReference type="Gene3D" id="3.10.100.10">
    <property type="entry name" value="Mannose-Binding Protein A, subunit A"/>
    <property type="match status" value="1"/>
</dbReference>
<reference evidence="5 6" key="1">
    <citation type="journal article" date="2019" name="Mol. Ecol. Resour.">
        <title>Improving Illumina assemblies with Hi-C and long reads: an example with the North African dromedary.</title>
        <authorList>
            <person name="Elbers J.P."/>
            <person name="Rogers M.F."/>
            <person name="Perelman P.L."/>
            <person name="Proskuryakova A.A."/>
            <person name="Serdyukova N.A."/>
            <person name="Johnson W.E."/>
            <person name="Horin P."/>
            <person name="Corander J."/>
            <person name="Murphy D."/>
            <person name="Burger P.A."/>
        </authorList>
    </citation>
    <scope>NUCLEOTIDE SEQUENCE [LARGE SCALE GENOMIC DNA]</scope>
    <source>
        <strain evidence="5">Drom800</strain>
        <tissue evidence="5">Blood</tissue>
    </source>
</reference>
<proteinExistence type="predicted"/>
<evidence type="ECO:0000256" key="3">
    <source>
        <dbReference type="SAM" id="Phobius"/>
    </source>
</evidence>
<keyword evidence="3" id="KW-1133">Transmembrane helix</keyword>
<dbReference type="SMART" id="SM00034">
    <property type="entry name" value="CLECT"/>
    <property type="match status" value="1"/>
</dbReference>
<feature type="region of interest" description="Disordered" evidence="2">
    <location>
        <begin position="88"/>
        <end position="114"/>
    </location>
</feature>
<dbReference type="GO" id="GO:0004888">
    <property type="term" value="F:transmembrane signaling receptor activity"/>
    <property type="evidence" value="ECO:0007669"/>
    <property type="project" value="InterPro"/>
</dbReference>
<sequence>MAEAITYADLRFVKAPLKKSVSSRLGQDLESDEDGELTYENVQVPPGPGGPLSLASSGLGGKAGLESPGICVCWGLCLELGSSQHSWEDNTDRLGSRRREGSGGGEKGHFPGIPTFKPVSLPFSGVQSEQAAAAWSSVTSPAARQILPCHAACLQYLLLGLLLTCLLLGVAAICLGVRYLQVSQQLQQMNRVLEATNSSLRQQLHLKITQLGQREEDLQGSRRELAQSQETLQVEQKVCQATKEQLQACESDGEKTKEDLRNKEAQRMDLEQRLHSVRDTLKPIYTCPSPDACCPVGWILDGRSCFYFSVTERSWDKSQHHCKSLSSDLATFDLTYMYTTNSFQRVLAQGGSLESYWIGLRYSNRWEWIDGKRIYYGLSSHGQNQRCARTKRTWSNLQAENCHTFLPSICERAAFKNPDMDQSWR</sequence>
<dbReference type="AlphaFoldDB" id="A0A5N4EAA9"/>
<dbReference type="InterPro" id="IPR016186">
    <property type="entry name" value="C-type_lectin-like/link_sf"/>
</dbReference>
<dbReference type="GO" id="GO:0005886">
    <property type="term" value="C:plasma membrane"/>
    <property type="evidence" value="ECO:0007669"/>
    <property type="project" value="InterPro"/>
</dbReference>
<dbReference type="PROSITE" id="PS50041">
    <property type="entry name" value="C_TYPE_LECTIN_2"/>
    <property type="match status" value="1"/>
</dbReference>
<dbReference type="InterPro" id="IPR016187">
    <property type="entry name" value="CTDL_fold"/>
</dbReference>
<dbReference type="PANTHER" id="PTHR15028:SF6">
    <property type="entry name" value="B-CELL DIFFERENTIATION ANTIGEN CD72"/>
    <property type="match status" value="1"/>
</dbReference>
<feature type="domain" description="C-type lectin" evidence="4">
    <location>
        <begin position="301"/>
        <end position="411"/>
    </location>
</feature>
<evidence type="ECO:0000256" key="2">
    <source>
        <dbReference type="SAM" id="MobiDB-lite"/>
    </source>
</evidence>
<dbReference type="STRING" id="9838.ENSCDRP00005007711"/>
<evidence type="ECO:0000313" key="5">
    <source>
        <dbReference type="EMBL" id="KAB1280079.1"/>
    </source>
</evidence>
<keyword evidence="3" id="KW-0472">Membrane</keyword>
<gene>
    <name evidence="5" type="ORF">Cadr_000015842</name>
</gene>
<feature type="transmembrane region" description="Helical" evidence="3">
    <location>
        <begin position="156"/>
        <end position="180"/>
    </location>
</feature>
<dbReference type="InterPro" id="IPR001304">
    <property type="entry name" value="C-type_lectin-like"/>
</dbReference>
<dbReference type="PANTHER" id="PTHR15028">
    <property type="entry name" value="CD72-RELATED"/>
    <property type="match status" value="1"/>
</dbReference>
<accession>A0A5N4EAA9</accession>
<evidence type="ECO:0000313" key="6">
    <source>
        <dbReference type="Proteomes" id="UP000299084"/>
    </source>
</evidence>
<dbReference type="Pfam" id="PF00059">
    <property type="entry name" value="Lectin_C"/>
    <property type="match status" value="1"/>
</dbReference>
<keyword evidence="3" id="KW-0812">Transmembrane</keyword>
<protein>
    <submittedName>
        <fullName evidence="5">B-cell differentiation antigen CD72</fullName>
    </submittedName>
</protein>
<evidence type="ECO:0000259" key="4">
    <source>
        <dbReference type="PROSITE" id="PS50041"/>
    </source>
</evidence>
<organism evidence="5 6">
    <name type="scientific">Camelus dromedarius</name>
    <name type="common">Dromedary</name>
    <name type="synonym">Arabian camel</name>
    <dbReference type="NCBI Taxonomy" id="9838"/>
    <lineage>
        <taxon>Eukaryota</taxon>
        <taxon>Metazoa</taxon>
        <taxon>Chordata</taxon>
        <taxon>Craniata</taxon>
        <taxon>Vertebrata</taxon>
        <taxon>Euteleostomi</taxon>
        <taxon>Mammalia</taxon>
        <taxon>Eutheria</taxon>
        <taxon>Laurasiatheria</taxon>
        <taxon>Artiodactyla</taxon>
        <taxon>Tylopoda</taxon>
        <taxon>Camelidae</taxon>
        <taxon>Camelus</taxon>
    </lineage>
</organism>
<dbReference type="SUPFAM" id="SSF56436">
    <property type="entry name" value="C-type lectin-like"/>
    <property type="match status" value="1"/>
</dbReference>
<feature type="coiled-coil region" evidence="1">
    <location>
        <begin position="246"/>
        <end position="280"/>
    </location>
</feature>
<feature type="compositionally biased region" description="Basic and acidic residues" evidence="2">
    <location>
        <begin position="88"/>
        <end position="109"/>
    </location>
</feature>
<name>A0A5N4EAA9_CAMDR</name>
<dbReference type="InterPro" id="IPR039689">
    <property type="entry name" value="CD72"/>
</dbReference>
<dbReference type="EMBL" id="JWIN03000004">
    <property type="protein sequence ID" value="KAB1280079.1"/>
    <property type="molecule type" value="Genomic_DNA"/>
</dbReference>
<evidence type="ECO:0000256" key="1">
    <source>
        <dbReference type="SAM" id="Coils"/>
    </source>
</evidence>
<keyword evidence="1" id="KW-0175">Coiled coil</keyword>
<keyword evidence="6" id="KW-1185">Reference proteome</keyword>